<dbReference type="EMBL" id="QGNW01002165">
    <property type="protein sequence ID" value="RVW24780.1"/>
    <property type="molecule type" value="Genomic_DNA"/>
</dbReference>
<proteinExistence type="predicted"/>
<comment type="caution">
    <text evidence="1">The sequence shown here is derived from an EMBL/GenBank/DDBJ whole genome shotgun (WGS) entry which is preliminary data.</text>
</comment>
<name>A0A438CNI9_VITVI</name>
<evidence type="ECO:0000313" key="1">
    <source>
        <dbReference type="EMBL" id="RVW24780.1"/>
    </source>
</evidence>
<gene>
    <name evidence="1" type="ORF">CK203_080335</name>
</gene>
<accession>A0A438CNI9</accession>
<sequence>MKLLSSRPIFLFASYFSSPPPYLFFISHFTTSTTPLSSSYRRHEDESRTVKVSCGGTLRIVISRRVLTSSKLRIALLLQLGLMESRVPFRLRRLVMFRSSRDPIRSFVFYGNQSRSHSYGSFCFSDVLNTIWEYIMGSVNGITNWVLFVF</sequence>
<reference evidence="1 2" key="1">
    <citation type="journal article" date="2018" name="PLoS Genet.">
        <title>Population sequencing reveals clonal diversity and ancestral inbreeding in the grapevine cultivar Chardonnay.</title>
        <authorList>
            <person name="Roach M.J."/>
            <person name="Johnson D.L."/>
            <person name="Bohlmann J."/>
            <person name="van Vuuren H.J."/>
            <person name="Jones S.J."/>
            <person name="Pretorius I.S."/>
            <person name="Schmidt S.A."/>
            <person name="Borneman A.R."/>
        </authorList>
    </citation>
    <scope>NUCLEOTIDE SEQUENCE [LARGE SCALE GENOMIC DNA]</scope>
    <source>
        <strain evidence="2">cv. Chardonnay</strain>
        <tissue evidence="1">Leaf</tissue>
    </source>
</reference>
<protein>
    <submittedName>
        <fullName evidence="1">Uncharacterized protein</fullName>
    </submittedName>
</protein>
<dbReference type="AlphaFoldDB" id="A0A438CNI9"/>
<organism evidence="1 2">
    <name type="scientific">Vitis vinifera</name>
    <name type="common">Grape</name>
    <dbReference type="NCBI Taxonomy" id="29760"/>
    <lineage>
        <taxon>Eukaryota</taxon>
        <taxon>Viridiplantae</taxon>
        <taxon>Streptophyta</taxon>
        <taxon>Embryophyta</taxon>
        <taxon>Tracheophyta</taxon>
        <taxon>Spermatophyta</taxon>
        <taxon>Magnoliopsida</taxon>
        <taxon>eudicotyledons</taxon>
        <taxon>Gunneridae</taxon>
        <taxon>Pentapetalae</taxon>
        <taxon>rosids</taxon>
        <taxon>Vitales</taxon>
        <taxon>Vitaceae</taxon>
        <taxon>Viteae</taxon>
        <taxon>Vitis</taxon>
    </lineage>
</organism>
<evidence type="ECO:0000313" key="2">
    <source>
        <dbReference type="Proteomes" id="UP000288805"/>
    </source>
</evidence>
<dbReference type="OrthoDB" id="549353at2759"/>
<dbReference type="Proteomes" id="UP000288805">
    <property type="component" value="Unassembled WGS sequence"/>
</dbReference>